<dbReference type="Gene3D" id="1.20.1290.10">
    <property type="entry name" value="AhpD-like"/>
    <property type="match status" value="1"/>
</dbReference>
<dbReference type="InterPro" id="IPR029032">
    <property type="entry name" value="AhpD-like"/>
</dbReference>
<keyword evidence="3" id="KW-1185">Reference proteome</keyword>
<gene>
    <name evidence="2" type="ORF">GFB49_19255</name>
</gene>
<dbReference type="Pfam" id="PF02627">
    <property type="entry name" value="CMD"/>
    <property type="match status" value="1"/>
</dbReference>
<evidence type="ECO:0000313" key="3">
    <source>
        <dbReference type="Proteomes" id="UP000444174"/>
    </source>
</evidence>
<organism evidence="2 3">
    <name type="scientific">Tritonibacter litoralis</name>
    <dbReference type="NCBI Taxonomy" id="2662264"/>
    <lineage>
        <taxon>Bacteria</taxon>
        <taxon>Pseudomonadati</taxon>
        <taxon>Pseudomonadota</taxon>
        <taxon>Alphaproteobacteria</taxon>
        <taxon>Rhodobacterales</taxon>
        <taxon>Paracoccaceae</taxon>
        <taxon>Tritonibacter</taxon>
    </lineage>
</organism>
<evidence type="ECO:0000259" key="1">
    <source>
        <dbReference type="Pfam" id="PF02627"/>
    </source>
</evidence>
<evidence type="ECO:0000313" key="2">
    <source>
        <dbReference type="EMBL" id="MQQ10598.1"/>
    </source>
</evidence>
<proteinExistence type="predicted"/>
<dbReference type="GO" id="GO:0051920">
    <property type="term" value="F:peroxiredoxin activity"/>
    <property type="evidence" value="ECO:0007669"/>
    <property type="project" value="InterPro"/>
</dbReference>
<protein>
    <recommendedName>
        <fullName evidence="1">Carboxymuconolactone decarboxylase-like domain-containing protein</fullName>
    </recommendedName>
</protein>
<name>A0A843YLB4_9RHOB</name>
<dbReference type="AlphaFoldDB" id="A0A843YLB4"/>
<feature type="domain" description="Carboxymuconolactone decarboxylase-like" evidence="1">
    <location>
        <begin position="43"/>
        <end position="111"/>
    </location>
</feature>
<dbReference type="InterPro" id="IPR004675">
    <property type="entry name" value="AhpD_core"/>
</dbReference>
<dbReference type="SUPFAM" id="SSF69118">
    <property type="entry name" value="AhpD-like"/>
    <property type="match status" value="1"/>
</dbReference>
<reference evidence="2 3" key="1">
    <citation type="submission" date="2019-10" db="EMBL/GenBank/DDBJ databases">
        <title>Epibacterium sp. nov., isolated from seawater.</title>
        <authorList>
            <person name="Zhang X."/>
            <person name="Li N."/>
        </authorList>
    </citation>
    <scope>NUCLEOTIDE SEQUENCE [LARGE SCALE GENOMIC DNA]</scope>
    <source>
        <strain evidence="2 3">SM1979</strain>
    </source>
</reference>
<dbReference type="Proteomes" id="UP000444174">
    <property type="component" value="Unassembled WGS sequence"/>
</dbReference>
<dbReference type="PANTHER" id="PTHR35446:SF3">
    <property type="entry name" value="CMD DOMAIN-CONTAINING PROTEIN"/>
    <property type="match status" value="1"/>
</dbReference>
<dbReference type="InterPro" id="IPR003779">
    <property type="entry name" value="CMD-like"/>
</dbReference>
<comment type="caution">
    <text evidence="2">The sequence shown here is derived from an EMBL/GenBank/DDBJ whole genome shotgun (WGS) entry which is preliminary data.</text>
</comment>
<accession>A0A843YLB4</accession>
<dbReference type="NCBIfam" id="TIGR00778">
    <property type="entry name" value="ahpD_dom"/>
    <property type="match status" value="1"/>
</dbReference>
<dbReference type="PANTHER" id="PTHR35446">
    <property type="entry name" value="SI:CH211-175M2.5"/>
    <property type="match status" value="1"/>
</dbReference>
<dbReference type="EMBL" id="WIBF01000018">
    <property type="protein sequence ID" value="MQQ10598.1"/>
    <property type="molecule type" value="Genomic_DNA"/>
</dbReference>
<sequence length="195" mass="21127">MPKMKQIEPKDTDVQTEAAYEEAKRQFGGVINLFKVAGNAPNVLSGVLALNKSMNEGIELTARQTELVAMLVSALNRCDYCVNVHMQVGTGAGVSKEDMLAAMAGQAADVTEQALLDFTNEVVRHRGIVSDDTFKSAKQAGFTDKALLEVVGVIGFYTTLQYIRHVGDPEHDFPMVESFDAHVHGANIEKASQIA</sequence>